<dbReference type="InterPro" id="IPR051678">
    <property type="entry name" value="AGP_Transferase"/>
</dbReference>
<dbReference type="EMBL" id="RHLK01000001">
    <property type="protein sequence ID" value="MVO98320.1"/>
    <property type="molecule type" value="Genomic_DNA"/>
</dbReference>
<dbReference type="CDD" id="cd05155">
    <property type="entry name" value="APH_ChoK_like_1"/>
    <property type="match status" value="1"/>
</dbReference>
<keyword evidence="3" id="KW-1185">Reference proteome</keyword>
<dbReference type="PANTHER" id="PTHR21310:SF42">
    <property type="entry name" value="BIFUNCTIONAL AAC_APH"/>
    <property type="match status" value="1"/>
</dbReference>
<dbReference type="GO" id="GO:0016740">
    <property type="term" value="F:transferase activity"/>
    <property type="evidence" value="ECO:0007669"/>
    <property type="project" value="UniProtKB-KW"/>
</dbReference>
<dbReference type="Gene3D" id="3.30.200.20">
    <property type="entry name" value="Phosphorylase Kinase, domain 1"/>
    <property type="match status" value="1"/>
</dbReference>
<sequence>MMDINRELVSRLIKSQFPQWSDLPVIPVEKSGHDNRTFHLGSEMSVRLPSKECYAPQAVKEIMWLPKLEPHLSLPIPIPLVKGEPGEGYPWPWTVNRWIEGETANDDNVLNRNQFAADLAHFLKEHQAIDSSGGPLAGAHNFYRGGSLSTYDEETKTALTNLHFLPETDRFLEIWELALQSEWTKNPVWVHGDIAPGNLLVKDGKLCAVIDFGSMGIGDPACDLAITWTFFDDESSKTLFTEMNCDGGTWNRARGWALWKALITYDRNEKNSKTALDAKRTLDTILKEYDQTTEGHRRSL</sequence>
<feature type="domain" description="Aminoglycoside phosphotransferase" evidence="1">
    <location>
        <begin position="31"/>
        <end position="243"/>
    </location>
</feature>
<keyword evidence="2" id="KW-0808">Transferase</keyword>
<accession>A0A7X3FEQ3</accession>
<dbReference type="SUPFAM" id="SSF56112">
    <property type="entry name" value="Protein kinase-like (PK-like)"/>
    <property type="match status" value="1"/>
</dbReference>
<proteinExistence type="predicted"/>
<name>A0A7X3FEQ3_9BACL</name>
<dbReference type="InterPro" id="IPR002575">
    <property type="entry name" value="Aminoglycoside_PTrfase"/>
</dbReference>
<organism evidence="2 3">
    <name type="scientific">Paenibacillus lutrae</name>
    <dbReference type="NCBI Taxonomy" id="2078573"/>
    <lineage>
        <taxon>Bacteria</taxon>
        <taxon>Bacillati</taxon>
        <taxon>Bacillota</taxon>
        <taxon>Bacilli</taxon>
        <taxon>Bacillales</taxon>
        <taxon>Paenibacillaceae</taxon>
        <taxon>Paenibacillus</taxon>
    </lineage>
</organism>
<dbReference type="Pfam" id="PF01636">
    <property type="entry name" value="APH"/>
    <property type="match status" value="1"/>
</dbReference>
<dbReference type="InterPro" id="IPR011009">
    <property type="entry name" value="Kinase-like_dom_sf"/>
</dbReference>
<comment type="caution">
    <text evidence="2">The sequence shown here is derived from an EMBL/GenBank/DDBJ whole genome shotgun (WGS) entry which is preliminary data.</text>
</comment>
<evidence type="ECO:0000259" key="1">
    <source>
        <dbReference type="Pfam" id="PF01636"/>
    </source>
</evidence>
<gene>
    <name evidence="2" type="ORF">EDM21_01995</name>
</gene>
<dbReference type="PANTHER" id="PTHR21310">
    <property type="entry name" value="AMINOGLYCOSIDE PHOSPHOTRANSFERASE-RELATED-RELATED"/>
    <property type="match status" value="1"/>
</dbReference>
<dbReference type="RefSeq" id="WP_157332637.1">
    <property type="nucleotide sequence ID" value="NZ_RHLK01000001.1"/>
</dbReference>
<dbReference type="OrthoDB" id="3806873at2"/>
<dbReference type="Proteomes" id="UP000490800">
    <property type="component" value="Unassembled WGS sequence"/>
</dbReference>
<reference evidence="2 3" key="1">
    <citation type="journal article" date="2019" name="Microorganisms">
        <title>Paenibacillus lutrae sp. nov., A Chitinolytic Species Isolated from A River Otter in Castril Natural Park, Granada, Spain.</title>
        <authorList>
            <person name="Rodriguez M."/>
            <person name="Reina J.C."/>
            <person name="Bejar V."/>
            <person name="Llamas I."/>
        </authorList>
    </citation>
    <scope>NUCLEOTIDE SEQUENCE [LARGE SCALE GENOMIC DNA]</scope>
    <source>
        <strain evidence="2 3">N10</strain>
    </source>
</reference>
<dbReference type="AlphaFoldDB" id="A0A7X3FEQ3"/>
<dbReference type="Gene3D" id="3.90.1200.10">
    <property type="match status" value="1"/>
</dbReference>
<protein>
    <submittedName>
        <fullName evidence="2">Phosphotransferase</fullName>
    </submittedName>
</protein>
<evidence type="ECO:0000313" key="2">
    <source>
        <dbReference type="EMBL" id="MVO98320.1"/>
    </source>
</evidence>
<evidence type="ECO:0000313" key="3">
    <source>
        <dbReference type="Proteomes" id="UP000490800"/>
    </source>
</evidence>